<comment type="caution">
    <text evidence="5">The sequence shown here is derived from an EMBL/GenBank/DDBJ whole genome shotgun (WGS) entry which is preliminary data.</text>
</comment>
<feature type="transmembrane region" description="Helical" evidence="4">
    <location>
        <begin position="7"/>
        <end position="25"/>
    </location>
</feature>
<reference evidence="5 6" key="1">
    <citation type="submission" date="2017-06" db="EMBL/GenBank/DDBJ databases">
        <title>Hymenobacter amundsenii sp. nov. isolated from regoliths in Antarctica.</title>
        <authorList>
            <person name="Sedlacek I."/>
            <person name="Kralova S."/>
            <person name="Pantucek R."/>
            <person name="Svec P."/>
            <person name="Holochova P."/>
            <person name="Stankova E."/>
            <person name="Vrbovska V."/>
            <person name="Busse H.-J."/>
        </authorList>
    </citation>
    <scope>NUCLEOTIDE SEQUENCE [LARGE SCALE GENOMIC DNA]</scope>
    <source>
        <strain evidence="5 6">CCM 8682</strain>
    </source>
</reference>
<feature type="coiled-coil region" evidence="3">
    <location>
        <begin position="118"/>
        <end position="176"/>
    </location>
</feature>
<keyword evidence="6" id="KW-1185">Reference proteome</keyword>
<keyword evidence="4" id="KW-1133">Transmembrane helix</keyword>
<evidence type="ECO:0000256" key="2">
    <source>
        <dbReference type="ARBA" id="ARBA00022729"/>
    </source>
</evidence>
<dbReference type="SUPFAM" id="SSF111384">
    <property type="entry name" value="OmpH-like"/>
    <property type="match status" value="1"/>
</dbReference>
<sequence>MKNSLQLIINAALVVAVAVLFYLHFAGQPPKKPTRKPVAVVTTTDSTGAVAAAELPEETEEKNDLTAVADTNKVGYVESGKLLDGYQGMKDARKKFEGKARGWEAQNKKLVTGFQAAVQQYQQKAEGMSAEQRAATEQQLQAQQMKVAQEQEKLQRQAQEEEAKMTEQVLARINKQVEKYGKANGYRLILVASPSGTIAYGRKDLDITTPVLRHLNNEYGGKK</sequence>
<accession>A0A246FLG4</accession>
<evidence type="ECO:0000256" key="3">
    <source>
        <dbReference type="SAM" id="Coils"/>
    </source>
</evidence>
<evidence type="ECO:0000313" key="5">
    <source>
        <dbReference type="EMBL" id="OWP63596.1"/>
    </source>
</evidence>
<dbReference type="Pfam" id="PF03938">
    <property type="entry name" value="OmpH"/>
    <property type="match status" value="1"/>
</dbReference>
<dbReference type="PANTHER" id="PTHR35089:SF1">
    <property type="entry name" value="CHAPERONE PROTEIN SKP"/>
    <property type="match status" value="1"/>
</dbReference>
<keyword evidence="4" id="KW-0472">Membrane</keyword>
<keyword evidence="2" id="KW-0732">Signal</keyword>
<name>A0A246FLG4_9BACT</name>
<dbReference type="RefSeq" id="WP_088464009.1">
    <property type="nucleotide sequence ID" value="NZ_NIRR01000010.1"/>
</dbReference>
<comment type="similarity">
    <text evidence="1">Belongs to the Skp family.</text>
</comment>
<dbReference type="AlphaFoldDB" id="A0A246FLG4"/>
<dbReference type="InterPro" id="IPR005632">
    <property type="entry name" value="Chaperone_Skp"/>
</dbReference>
<dbReference type="EMBL" id="NIRR01000010">
    <property type="protein sequence ID" value="OWP63596.1"/>
    <property type="molecule type" value="Genomic_DNA"/>
</dbReference>
<dbReference type="GO" id="GO:0050821">
    <property type="term" value="P:protein stabilization"/>
    <property type="evidence" value="ECO:0007669"/>
    <property type="project" value="TreeGrafter"/>
</dbReference>
<keyword evidence="3" id="KW-0175">Coiled coil</keyword>
<keyword evidence="4" id="KW-0812">Transmembrane</keyword>
<evidence type="ECO:0008006" key="7">
    <source>
        <dbReference type="Google" id="ProtNLM"/>
    </source>
</evidence>
<dbReference type="GO" id="GO:0005829">
    <property type="term" value="C:cytosol"/>
    <property type="evidence" value="ECO:0007669"/>
    <property type="project" value="TreeGrafter"/>
</dbReference>
<proteinExistence type="inferred from homology"/>
<dbReference type="Gene3D" id="3.30.910.20">
    <property type="entry name" value="Skp domain"/>
    <property type="match status" value="1"/>
</dbReference>
<organism evidence="5 6">
    <name type="scientific">Hymenobacter amundsenii</name>
    <dbReference type="NCBI Taxonomy" id="2006685"/>
    <lineage>
        <taxon>Bacteria</taxon>
        <taxon>Pseudomonadati</taxon>
        <taxon>Bacteroidota</taxon>
        <taxon>Cytophagia</taxon>
        <taxon>Cytophagales</taxon>
        <taxon>Hymenobacteraceae</taxon>
        <taxon>Hymenobacter</taxon>
    </lineage>
</organism>
<dbReference type="GO" id="GO:0051082">
    <property type="term" value="F:unfolded protein binding"/>
    <property type="evidence" value="ECO:0007669"/>
    <property type="project" value="InterPro"/>
</dbReference>
<dbReference type="SMART" id="SM00935">
    <property type="entry name" value="OmpH"/>
    <property type="match status" value="1"/>
</dbReference>
<dbReference type="Proteomes" id="UP000197277">
    <property type="component" value="Unassembled WGS sequence"/>
</dbReference>
<dbReference type="PANTHER" id="PTHR35089">
    <property type="entry name" value="CHAPERONE PROTEIN SKP"/>
    <property type="match status" value="1"/>
</dbReference>
<gene>
    <name evidence="5" type="ORF">CDA63_08435</name>
</gene>
<evidence type="ECO:0000256" key="4">
    <source>
        <dbReference type="SAM" id="Phobius"/>
    </source>
</evidence>
<dbReference type="InterPro" id="IPR024930">
    <property type="entry name" value="Skp_dom_sf"/>
</dbReference>
<protein>
    <recommendedName>
        <fullName evidence="7">Molecular chaperone Skp</fullName>
    </recommendedName>
</protein>
<evidence type="ECO:0000256" key="1">
    <source>
        <dbReference type="ARBA" id="ARBA00009091"/>
    </source>
</evidence>
<evidence type="ECO:0000313" key="6">
    <source>
        <dbReference type="Proteomes" id="UP000197277"/>
    </source>
</evidence>
<dbReference type="OrthoDB" id="1145062at2"/>